<feature type="region of interest" description="Disordered" evidence="1">
    <location>
        <begin position="41"/>
        <end position="129"/>
    </location>
</feature>
<protein>
    <submittedName>
        <fullName evidence="3">Flagellar hook-length control protein FliK</fullName>
    </submittedName>
</protein>
<gene>
    <name evidence="3" type="ORF">I5677_13895</name>
</gene>
<keyword evidence="3" id="KW-0966">Cell projection</keyword>
<name>A0A8J7HEE3_9FIRM</name>
<accession>A0A8J7HEE3</accession>
<reference evidence="3" key="1">
    <citation type="submission" date="2020-12" db="EMBL/GenBank/DDBJ databases">
        <title>M. sibirica DSM 26468T genome.</title>
        <authorList>
            <person name="Thieme N."/>
            <person name="Rettenmaier R."/>
            <person name="Zverlov V."/>
            <person name="Liebl W."/>
        </authorList>
    </citation>
    <scope>NUCLEOTIDE SEQUENCE</scope>
    <source>
        <strain evidence="3">DSM 26468</strain>
    </source>
</reference>
<keyword evidence="3" id="KW-0969">Cilium</keyword>
<evidence type="ECO:0000313" key="4">
    <source>
        <dbReference type="Proteomes" id="UP000623269"/>
    </source>
</evidence>
<keyword evidence="3" id="KW-0282">Flagellum</keyword>
<dbReference type="AlphaFoldDB" id="A0A8J7HEE3"/>
<feature type="compositionally biased region" description="Basic and acidic residues" evidence="1">
    <location>
        <begin position="63"/>
        <end position="92"/>
    </location>
</feature>
<organism evidence="3 4">
    <name type="scientific">Mobilitalea sibirica</name>
    <dbReference type="NCBI Taxonomy" id="1462919"/>
    <lineage>
        <taxon>Bacteria</taxon>
        <taxon>Bacillati</taxon>
        <taxon>Bacillota</taxon>
        <taxon>Clostridia</taxon>
        <taxon>Lachnospirales</taxon>
        <taxon>Lachnospiraceae</taxon>
        <taxon>Mobilitalea</taxon>
    </lineage>
</organism>
<dbReference type="Pfam" id="PF02120">
    <property type="entry name" value="Flg_hook"/>
    <property type="match status" value="1"/>
</dbReference>
<dbReference type="RefSeq" id="WP_197662236.1">
    <property type="nucleotide sequence ID" value="NZ_JAEAGR010000016.1"/>
</dbReference>
<dbReference type="EMBL" id="JAEAGR010000016">
    <property type="protein sequence ID" value="MBH1941989.1"/>
    <property type="molecule type" value="Genomic_DNA"/>
</dbReference>
<feature type="domain" description="Flagellar hook-length control protein-like C-terminal" evidence="2">
    <location>
        <begin position="358"/>
        <end position="434"/>
    </location>
</feature>
<dbReference type="InterPro" id="IPR021136">
    <property type="entry name" value="Flagellar_hook_control-like_C"/>
</dbReference>
<evidence type="ECO:0000256" key="1">
    <source>
        <dbReference type="SAM" id="MobiDB-lite"/>
    </source>
</evidence>
<keyword evidence="4" id="KW-1185">Reference proteome</keyword>
<feature type="region of interest" description="Disordered" evidence="1">
    <location>
        <begin position="289"/>
        <end position="316"/>
    </location>
</feature>
<evidence type="ECO:0000313" key="3">
    <source>
        <dbReference type="EMBL" id="MBH1941989.1"/>
    </source>
</evidence>
<evidence type="ECO:0000259" key="2">
    <source>
        <dbReference type="Pfam" id="PF02120"/>
    </source>
</evidence>
<comment type="caution">
    <text evidence="3">The sequence shown here is derived from an EMBL/GenBank/DDBJ whole genome shotgun (WGS) entry which is preliminary data.</text>
</comment>
<sequence length="494" mass="54862">MTTQNVIGQFGNFFGRTVGTGASQNKQSGNGFDMVMDSNLKVANDADTNQAPKDNKAVTQSKETNKDYDKATSASEKDTSKKAVQKEDREGSKQVNETSNKDSDKVKSSTKTEEMSSRETDQVADEKTEDSLVAKIQQMIETIRQTVMELLNLTPQEFNKLMEEQGLSPVDLTNMDALKQLVLAAEGESDITAFLTNENLADKMNQLTQAVNRVQEETGLMLTPDQMKLLLEQAEQASKEADSGNLLTNELDHDGETAKLNEELQPMNKDVKDRSQLQSGNQKQIQVEIANVNKSEDTNSGTYSEHGDESSSDSDMTKQFNTFVNQMAEASGQTKVDYSANVVRITELREIANQIIERIKVIIKPEQTSMELQLNPEHLGKVNLTLQSKNGAMTAHFVVQNELAKEAIEGQMHTLRETLNNQGIKVEAIEVTVETHAFMQDGQAQTQDNMPEQKNQSGRQITLEEAMDMNELQEEESKGVDITGLRGNMIDYTA</sequence>
<proteinExistence type="predicted"/>
<dbReference type="Proteomes" id="UP000623269">
    <property type="component" value="Unassembled WGS sequence"/>
</dbReference>
<dbReference type="CDD" id="cd17470">
    <property type="entry name" value="T3SS_Flik_C"/>
    <property type="match status" value="1"/>
</dbReference>
<dbReference type="InterPro" id="IPR038610">
    <property type="entry name" value="FliK-like_C_sf"/>
</dbReference>
<dbReference type="Gene3D" id="3.30.750.140">
    <property type="match status" value="1"/>
</dbReference>
<feature type="compositionally biased region" description="Basic and acidic residues" evidence="1">
    <location>
        <begin position="99"/>
        <end position="129"/>
    </location>
</feature>
<feature type="compositionally biased region" description="Polar residues" evidence="1">
    <location>
        <begin position="46"/>
        <end position="62"/>
    </location>
</feature>